<evidence type="ECO:0000313" key="1">
    <source>
        <dbReference type="EMBL" id="SMP82246.1"/>
    </source>
</evidence>
<dbReference type="Proteomes" id="UP001158049">
    <property type="component" value="Unassembled WGS sequence"/>
</dbReference>
<proteinExistence type="predicted"/>
<keyword evidence="2" id="KW-1185">Reference proteome</keyword>
<accession>A0ABY1QZK5</accession>
<evidence type="ECO:0000313" key="2">
    <source>
        <dbReference type="Proteomes" id="UP001158049"/>
    </source>
</evidence>
<gene>
    <name evidence="1" type="ORF">SAMN06295970_1561</name>
</gene>
<reference evidence="1 2" key="1">
    <citation type="submission" date="2017-05" db="EMBL/GenBank/DDBJ databases">
        <authorList>
            <person name="Varghese N."/>
            <person name="Submissions S."/>
        </authorList>
    </citation>
    <scope>NUCLEOTIDE SEQUENCE [LARGE SCALE GENOMIC DNA]</scope>
    <source>
        <strain evidence="1 2">DSM 26001</strain>
    </source>
</reference>
<sequence>MGETVIVYFLDDLINICKQANEDPRLLILAVQLLSPKRINQTNNWKLEELREVWRYSDDMDDQITFVTTGGERRNWGRQTMAKDFSKTAKLIWEMPT</sequence>
<name>A0ABY1QZK5_9BURK</name>
<protein>
    <submittedName>
        <fullName evidence="1">Uncharacterized protein</fullName>
    </submittedName>
</protein>
<organism evidence="1 2">
    <name type="scientific">Noviherbaspirillum suwonense</name>
    <dbReference type="NCBI Taxonomy" id="1224511"/>
    <lineage>
        <taxon>Bacteria</taxon>
        <taxon>Pseudomonadati</taxon>
        <taxon>Pseudomonadota</taxon>
        <taxon>Betaproteobacteria</taxon>
        <taxon>Burkholderiales</taxon>
        <taxon>Oxalobacteraceae</taxon>
        <taxon>Noviherbaspirillum</taxon>
    </lineage>
</organism>
<comment type="caution">
    <text evidence="1">The sequence shown here is derived from an EMBL/GenBank/DDBJ whole genome shotgun (WGS) entry which is preliminary data.</text>
</comment>
<dbReference type="EMBL" id="FXUL01000056">
    <property type="protein sequence ID" value="SMP82246.1"/>
    <property type="molecule type" value="Genomic_DNA"/>
</dbReference>